<feature type="non-terminal residue" evidence="2">
    <location>
        <position position="480"/>
    </location>
</feature>
<dbReference type="VEuPathDB" id="TriTrypDB:BSAL_71945"/>
<evidence type="ECO:0000313" key="2">
    <source>
        <dbReference type="EMBL" id="CUG06196.1"/>
    </source>
</evidence>
<sequence length="480" mass="52313">MVTKVKSTKTGEGPPPTNRKKNATLSSPQKVPQPPPPPSAGPPAAPPTPHHSNSLSSSQSMNTSANDRVLASSLPRNSISPGLPSIRRVGSLTGSINGSPLANQQYSRPVSSATRGANVSSGNVSLPPLMSPVSVSQAANRSSFSPAAPNGAARRVSTKKGGRGPKNIVAPPPPQPTERDVARISRWWICIRIRHLVKIGAPSRCVAEHMEREALARAERIAKARVVLDKFLLRCASKLRQYVDQKRLIMLCKVATVISTFVRSKLSEVKADSIRRLRVQRVCERLLKYWRRSEQYKKREYVSGNHMILSQCCAEEALERREVERREKLELLDLRRLQANCPAGKWHLKWRASKELVDAARMDTDDVYITSSPMSPPMSKVAEWSTNRRGRRQSLRGDAGLIVIPRTPSPTADSSIKRRQSLRKNSLMLQRLSRTGSINLDGLMGGSKSGGLGAPVSGAALRLRGGFDGASSPTGGPSQP</sequence>
<feature type="region of interest" description="Disordered" evidence="1">
    <location>
        <begin position="368"/>
        <end position="390"/>
    </location>
</feature>
<evidence type="ECO:0000313" key="3">
    <source>
        <dbReference type="Proteomes" id="UP000051952"/>
    </source>
</evidence>
<dbReference type="AlphaFoldDB" id="A0A0S4IWB4"/>
<protein>
    <submittedName>
        <fullName evidence="2">Peptidase, putative</fullName>
    </submittedName>
</protein>
<evidence type="ECO:0000256" key="1">
    <source>
        <dbReference type="SAM" id="MobiDB-lite"/>
    </source>
</evidence>
<feature type="compositionally biased region" description="Polar residues" evidence="1">
    <location>
        <begin position="92"/>
        <end position="123"/>
    </location>
</feature>
<gene>
    <name evidence="2" type="ORF">BSAL_71945</name>
</gene>
<dbReference type="EMBL" id="CYKH01000567">
    <property type="protein sequence ID" value="CUG06196.1"/>
    <property type="molecule type" value="Genomic_DNA"/>
</dbReference>
<feature type="region of interest" description="Disordered" evidence="1">
    <location>
        <begin position="1"/>
        <end position="128"/>
    </location>
</feature>
<reference evidence="3" key="1">
    <citation type="submission" date="2015-09" db="EMBL/GenBank/DDBJ databases">
        <authorList>
            <consortium name="Pathogen Informatics"/>
        </authorList>
    </citation>
    <scope>NUCLEOTIDE SEQUENCE [LARGE SCALE GENOMIC DNA]</scope>
    <source>
        <strain evidence="3">Lake Konstanz</strain>
    </source>
</reference>
<organism evidence="2 3">
    <name type="scientific">Bodo saltans</name>
    <name type="common">Flagellated protozoan</name>
    <dbReference type="NCBI Taxonomy" id="75058"/>
    <lineage>
        <taxon>Eukaryota</taxon>
        <taxon>Discoba</taxon>
        <taxon>Euglenozoa</taxon>
        <taxon>Kinetoplastea</taxon>
        <taxon>Metakinetoplastina</taxon>
        <taxon>Eubodonida</taxon>
        <taxon>Bodonidae</taxon>
        <taxon>Bodo</taxon>
    </lineage>
</organism>
<keyword evidence="3" id="KW-1185">Reference proteome</keyword>
<feature type="region of interest" description="Disordered" evidence="1">
    <location>
        <begin position="141"/>
        <end position="178"/>
    </location>
</feature>
<dbReference type="Proteomes" id="UP000051952">
    <property type="component" value="Unassembled WGS sequence"/>
</dbReference>
<feature type="compositionally biased region" description="Low complexity" evidence="1">
    <location>
        <begin position="52"/>
        <end position="66"/>
    </location>
</feature>
<accession>A0A0S4IWB4</accession>
<feature type="compositionally biased region" description="Pro residues" evidence="1">
    <location>
        <begin position="31"/>
        <end position="49"/>
    </location>
</feature>
<proteinExistence type="predicted"/>
<name>A0A0S4IWB4_BODSA</name>